<evidence type="ECO:0000313" key="5">
    <source>
        <dbReference type="EMBL" id="KAL3802149.1"/>
    </source>
</evidence>
<sequence length="304" mass="33457">MRRARLEIIRSIASVESVQGKNQICLLDIDIQGAQKVKESSLDAHYLFVAPPSMEELGNRLRGRGTEKEDAIQRRLSNARGEMEYGLKPGNFDAVLVNNDLDRTLQKMVGKFRGWFPELLLEKEAHDSAAPNGPEHTPPPIVDPMSFPKTDEGLKALLAEIDQDCPLEALDIPLPPIEQDGSKIQWSVRVADPYNERLDIDFGLVVIVDGEEVGARDGTHRISLPDGGKGDDNGVNEDRVSAKGKFTVANSAPVTVVIKLDNTFSWIKPKNPLTPYCVAHSSIEYTPRGAYSSLTSTRPPVLLP</sequence>
<comment type="caution">
    <text evidence="5">The sequence shown here is derived from an EMBL/GenBank/DDBJ whole genome shotgun (WGS) entry which is preliminary data.</text>
</comment>
<keyword evidence="2" id="KW-0808">Transferase</keyword>
<dbReference type="AlphaFoldDB" id="A0ABD3QP29"/>
<evidence type="ECO:0000313" key="6">
    <source>
        <dbReference type="Proteomes" id="UP001530315"/>
    </source>
</evidence>
<reference evidence="5 6" key="1">
    <citation type="submission" date="2024-10" db="EMBL/GenBank/DDBJ databases">
        <title>Updated reference genomes for cyclostephanoid diatoms.</title>
        <authorList>
            <person name="Roberts W.R."/>
            <person name="Alverson A.J."/>
        </authorList>
    </citation>
    <scope>NUCLEOTIDE SEQUENCE [LARGE SCALE GENOMIC DNA]</scope>
    <source>
        <strain evidence="5 6">AJA276-08</strain>
    </source>
</reference>
<dbReference type="GO" id="GO:0016301">
    <property type="term" value="F:kinase activity"/>
    <property type="evidence" value="ECO:0007669"/>
    <property type="project" value="UniProtKB-KW"/>
</dbReference>
<dbReference type="EMBL" id="JALLAZ020000156">
    <property type="protein sequence ID" value="KAL3802149.1"/>
    <property type="molecule type" value="Genomic_DNA"/>
</dbReference>
<accession>A0ABD3QP29</accession>
<organism evidence="5 6">
    <name type="scientific">Stephanodiscus triporus</name>
    <dbReference type="NCBI Taxonomy" id="2934178"/>
    <lineage>
        <taxon>Eukaryota</taxon>
        <taxon>Sar</taxon>
        <taxon>Stramenopiles</taxon>
        <taxon>Ochrophyta</taxon>
        <taxon>Bacillariophyta</taxon>
        <taxon>Coscinodiscophyceae</taxon>
        <taxon>Thalassiosirophycidae</taxon>
        <taxon>Stephanodiscales</taxon>
        <taxon>Stephanodiscaceae</taxon>
        <taxon>Stephanodiscus</taxon>
    </lineage>
</organism>
<dbReference type="Gene3D" id="3.40.50.300">
    <property type="entry name" value="P-loop containing nucleotide triphosphate hydrolases"/>
    <property type="match status" value="1"/>
</dbReference>
<gene>
    <name evidence="5" type="ORF">ACHAW5_000234</name>
</gene>
<evidence type="ECO:0000256" key="1">
    <source>
        <dbReference type="ARBA" id="ARBA00005790"/>
    </source>
</evidence>
<dbReference type="PANTHER" id="PTHR23117">
    <property type="entry name" value="GUANYLATE KINASE-RELATED"/>
    <property type="match status" value="1"/>
</dbReference>
<dbReference type="Pfam" id="PF00625">
    <property type="entry name" value="Guanylate_kin"/>
    <property type="match status" value="1"/>
</dbReference>
<dbReference type="SMART" id="SM00072">
    <property type="entry name" value="GuKc"/>
    <property type="match status" value="1"/>
</dbReference>
<dbReference type="PROSITE" id="PS50052">
    <property type="entry name" value="GUANYLATE_KINASE_2"/>
    <property type="match status" value="1"/>
</dbReference>
<feature type="domain" description="Guanylate kinase-like" evidence="4">
    <location>
        <begin position="11"/>
        <end position="113"/>
    </location>
</feature>
<name>A0ABD3QP29_9STRA</name>
<dbReference type="SUPFAM" id="SSF52540">
    <property type="entry name" value="P-loop containing nucleoside triphosphate hydrolases"/>
    <property type="match status" value="1"/>
</dbReference>
<dbReference type="InterPro" id="IPR027417">
    <property type="entry name" value="P-loop_NTPase"/>
</dbReference>
<dbReference type="PANTHER" id="PTHR23117:SF13">
    <property type="entry name" value="GUANYLATE KINASE"/>
    <property type="match status" value="1"/>
</dbReference>
<protein>
    <recommendedName>
        <fullName evidence="4">Guanylate kinase-like domain-containing protein</fullName>
    </recommendedName>
</protein>
<evidence type="ECO:0000256" key="2">
    <source>
        <dbReference type="ARBA" id="ARBA00022679"/>
    </source>
</evidence>
<evidence type="ECO:0000259" key="4">
    <source>
        <dbReference type="PROSITE" id="PS50052"/>
    </source>
</evidence>
<dbReference type="Proteomes" id="UP001530315">
    <property type="component" value="Unassembled WGS sequence"/>
</dbReference>
<keyword evidence="3" id="KW-0418">Kinase</keyword>
<dbReference type="InterPro" id="IPR008145">
    <property type="entry name" value="GK/Ca_channel_bsu"/>
</dbReference>
<proteinExistence type="inferred from homology"/>
<evidence type="ECO:0000256" key="3">
    <source>
        <dbReference type="ARBA" id="ARBA00022777"/>
    </source>
</evidence>
<comment type="similarity">
    <text evidence="1">Belongs to the guanylate kinase family.</text>
</comment>
<dbReference type="InterPro" id="IPR008144">
    <property type="entry name" value="Guanylate_kin-like_dom"/>
</dbReference>
<keyword evidence="6" id="KW-1185">Reference proteome</keyword>